<feature type="non-terminal residue" evidence="1">
    <location>
        <position position="62"/>
    </location>
</feature>
<sequence length="62" mass="7114">MNYSCHGGDYKHGRKKEDNSACTLVQHLECLNVIFDDAISEKRSKSGIYLRTKLEHSTLRCL</sequence>
<evidence type="ECO:0000313" key="1">
    <source>
        <dbReference type="EMBL" id="CEK87991.1"/>
    </source>
</evidence>
<protein>
    <submittedName>
        <fullName evidence="1">Uncharacterized protein</fullName>
    </submittedName>
</protein>
<accession>A0A0B7B6S8</accession>
<organism evidence="1">
    <name type="scientific">Arion vulgaris</name>
    <dbReference type="NCBI Taxonomy" id="1028688"/>
    <lineage>
        <taxon>Eukaryota</taxon>
        <taxon>Metazoa</taxon>
        <taxon>Spiralia</taxon>
        <taxon>Lophotrochozoa</taxon>
        <taxon>Mollusca</taxon>
        <taxon>Gastropoda</taxon>
        <taxon>Heterobranchia</taxon>
        <taxon>Euthyneura</taxon>
        <taxon>Panpulmonata</taxon>
        <taxon>Eupulmonata</taxon>
        <taxon>Stylommatophora</taxon>
        <taxon>Helicina</taxon>
        <taxon>Arionoidea</taxon>
        <taxon>Arionidae</taxon>
        <taxon>Arion</taxon>
    </lineage>
</organism>
<proteinExistence type="predicted"/>
<reference evidence="1" key="1">
    <citation type="submission" date="2014-12" db="EMBL/GenBank/DDBJ databases">
        <title>Insight into the proteome of Arion vulgaris.</title>
        <authorList>
            <person name="Aradska J."/>
            <person name="Bulat T."/>
            <person name="Smidak R."/>
            <person name="Sarate P."/>
            <person name="Gangsoo J."/>
            <person name="Sialana F."/>
            <person name="Bilban M."/>
            <person name="Lubec G."/>
        </authorList>
    </citation>
    <scope>NUCLEOTIDE SEQUENCE</scope>
    <source>
        <tissue evidence="1">Skin</tissue>
    </source>
</reference>
<gene>
    <name evidence="1" type="primary">ORF162553</name>
</gene>
<name>A0A0B7B6S8_9EUPU</name>
<dbReference type="AlphaFoldDB" id="A0A0B7B6S8"/>
<dbReference type="EMBL" id="HACG01041126">
    <property type="protein sequence ID" value="CEK87991.1"/>
    <property type="molecule type" value="Transcribed_RNA"/>
</dbReference>